<evidence type="ECO:0000256" key="3">
    <source>
        <dbReference type="SAM" id="Phobius"/>
    </source>
</evidence>
<evidence type="ECO:0000259" key="4">
    <source>
        <dbReference type="Pfam" id="PF03816"/>
    </source>
</evidence>
<protein>
    <submittedName>
        <fullName evidence="5">Transcriptional attenuator, LytR family</fullName>
    </submittedName>
</protein>
<organism evidence="5 6">
    <name type="scientific">Melghirimyces algeriensis</name>
    <dbReference type="NCBI Taxonomy" id="910412"/>
    <lineage>
        <taxon>Bacteria</taxon>
        <taxon>Bacillati</taxon>
        <taxon>Bacillota</taxon>
        <taxon>Bacilli</taxon>
        <taxon>Bacillales</taxon>
        <taxon>Thermoactinomycetaceae</taxon>
        <taxon>Melghirimyces</taxon>
    </lineage>
</organism>
<comment type="similarity">
    <text evidence="1">Belongs to the LytR/CpsA/Psr (LCP) family.</text>
</comment>
<dbReference type="EMBL" id="FXTI01000005">
    <property type="protein sequence ID" value="SMO66406.1"/>
    <property type="molecule type" value="Genomic_DNA"/>
</dbReference>
<dbReference type="InterPro" id="IPR050922">
    <property type="entry name" value="LytR/CpsA/Psr_CW_biosynth"/>
</dbReference>
<dbReference type="NCBIfam" id="TIGR00350">
    <property type="entry name" value="lytR_cpsA_psr"/>
    <property type="match status" value="1"/>
</dbReference>
<dbReference type="Pfam" id="PF03816">
    <property type="entry name" value="LytR_cpsA_psr"/>
    <property type="match status" value="1"/>
</dbReference>
<dbReference type="Proteomes" id="UP000315636">
    <property type="component" value="Unassembled WGS sequence"/>
</dbReference>
<name>A0A521D3X9_9BACL</name>
<evidence type="ECO:0000313" key="5">
    <source>
        <dbReference type="EMBL" id="SMO66406.1"/>
    </source>
</evidence>
<dbReference type="Gene3D" id="3.40.630.190">
    <property type="entry name" value="LCP protein"/>
    <property type="match status" value="1"/>
</dbReference>
<feature type="compositionally biased region" description="Low complexity" evidence="2">
    <location>
        <begin position="31"/>
        <end position="45"/>
    </location>
</feature>
<feature type="region of interest" description="Disordered" evidence="2">
    <location>
        <begin position="30"/>
        <end position="65"/>
    </location>
</feature>
<dbReference type="RefSeq" id="WP_185956169.1">
    <property type="nucleotide sequence ID" value="NZ_FXTI01000005.1"/>
</dbReference>
<keyword evidence="3" id="KW-0472">Membrane</keyword>
<keyword evidence="3" id="KW-0812">Transmembrane</keyword>
<evidence type="ECO:0000256" key="2">
    <source>
        <dbReference type="SAM" id="MobiDB-lite"/>
    </source>
</evidence>
<keyword evidence="3" id="KW-1133">Transmembrane helix</keyword>
<dbReference type="InterPro" id="IPR004474">
    <property type="entry name" value="LytR_CpsA_psr"/>
</dbReference>
<gene>
    <name evidence="5" type="ORF">SAMN06264849_105104</name>
</gene>
<reference evidence="5 6" key="1">
    <citation type="submission" date="2017-05" db="EMBL/GenBank/DDBJ databases">
        <authorList>
            <person name="Varghese N."/>
            <person name="Submissions S."/>
        </authorList>
    </citation>
    <scope>NUCLEOTIDE SEQUENCE [LARGE SCALE GENOMIC DNA]</scope>
    <source>
        <strain evidence="5 6">DSM 45474</strain>
    </source>
</reference>
<feature type="compositionally biased region" description="Polar residues" evidence="2">
    <location>
        <begin position="53"/>
        <end position="63"/>
    </location>
</feature>
<accession>A0A521D3X9</accession>
<sequence length="314" mass="35794">MGKTKQPFLIILILAIGVLSLFILIKSTKDPSLSQSPSSQSPSESIAPKPKQENQSTMRSQIPSPVKDPVSLLLIGVDRRRGDVGRADALMVITLNPEQKTANVLNIPRDTKTRLVLGKKTARNDKINHAYSLGNGTSTTVQTVEKYLDIPIHHYIKVDFTGFRSLINLFGGVDVHVKNSFSYQGHHFQKGSQTLNGSQALAYVRDRTGGSDYDRHFRQQQVLNSLLEKGTHWSTLLKLNDLFHVIQKHTETNLSLNQAWKLLRTFREIPTKNRTTLHLTGYDQWQPRYFLIVPESERLRIRRILRKHMELPPY</sequence>
<evidence type="ECO:0000256" key="1">
    <source>
        <dbReference type="ARBA" id="ARBA00006068"/>
    </source>
</evidence>
<proteinExistence type="inferred from homology"/>
<dbReference type="AlphaFoldDB" id="A0A521D3X9"/>
<dbReference type="PANTHER" id="PTHR33392">
    <property type="entry name" value="POLYISOPRENYL-TEICHOIC ACID--PEPTIDOGLYCAN TEICHOIC ACID TRANSFERASE TAGU"/>
    <property type="match status" value="1"/>
</dbReference>
<evidence type="ECO:0000313" key="6">
    <source>
        <dbReference type="Proteomes" id="UP000315636"/>
    </source>
</evidence>
<keyword evidence="6" id="KW-1185">Reference proteome</keyword>
<feature type="domain" description="Cell envelope-related transcriptional attenuator" evidence="4">
    <location>
        <begin position="86"/>
        <end position="229"/>
    </location>
</feature>
<feature type="transmembrane region" description="Helical" evidence="3">
    <location>
        <begin position="7"/>
        <end position="25"/>
    </location>
</feature>
<dbReference type="PANTHER" id="PTHR33392:SF6">
    <property type="entry name" value="POLYISOPRENYL-TEICHOIC ACID--PEPTIDOGLYCAN TEICHOIC ACID TRANSFERASE TAGU"/>
    <property type="match status" value="1"/>
</dbReference>